<comment type="caution">
    <text evidence="1">The sequence shown here is derived from an EMBL/GenBank/DDBJ whole genome shotgun (WGS) entry which is preliminary data.</text>
</comment>
<sequence>MPIMLVQRVLRRPCNKLHQNPSTNDCLYLLSFCCLIAHFSYLYL</sequence>
<gene>
    <name evidence="1" type="ORF">Patl1_00293</name>
</gene>
<dbReference type="EMBL" id="CM047897">
    <property type="protein sequence ID" value="KAJ0112676.1"/>
    <property type="molecule type" value="Genomic_DNA"/>
</dbReference>
<evidence type="ECO:0000313" key="2">
    <source>
        <dbReference type="Proteomes" id="UP001164250"/>
    </source>
</evidence>
<name>A0ACC1CAV7_9ROSI</name>
<evidence type="ECO:0000313" key="1">
    <source>
        <dbReference type="EMBL" id="KAJ0112676.1"/>
    </source>
</evidence>
<proteinExistence type="predicted"/>
<accession>A0ACC1CAV7</accession>
<protein>
    <submittedName>
        <fullName evidence="1">Uncharacterized protein</fullName>
    </submittedName>
</protein>
<keyword evidence="2" id="KW-1185">Reference proteome</keyword>
<dbReference type="Proteomes" id="UP001164250">
    <property type="component" value="Chromosome 1"/>
</dbReference>
<organism evidence="1 2">
    <name type="scientific">Pistacia atlantica</name>
    <dbReference type="NCBI Taxonomy" id="434234"/>
    <lineage>
        <taxon>Eukaryota</taxon>
        <taxon>Viridiplantae</taxon>
        <taxon>Streptophyta</taxon>
        <taxon>Embryophyta</taxon>
        <taxon>Tracheophyta</taxon>
        <taxon>Spermatophyta</taxon>
        <taxon>Magnoliopsida</taxon>
        <taxon>eudicotyledons</taxon>
        <taxon>Gunneridae</taxon>
        <taxon>Pentapetalae</taxon>
        <taxon>rosids</taxon>
        <taxon>malvids</taxon>
        <taxon>Sapindales</taxon>
        <taxon>Anacardiaceae</taxon>
        <taxon>Pistacia</taxon>
    </lineage>
</organism>
<reference evidence="2" key="1">
    <citation type="journal article" date="2023" name="G3 (Bethesda)">
        <title>Genome assembly and association tests identify interacting loci associated with vigor, precocity, and sex in interspecific pistachio rootstocks.</title>
        <authorList>
            <person name="Palmer W."/>
            <person name="Jacygrad E."/>
            <person name="Sagayaradj S."/>
            <person name="Cavanaugh K."/>
            <person name="Han R."/>
            <person name="Bertier L."/>
            <person name="Beede B."/>
            <person name="Kafkas S."/>
            <person name="Golino D."/>
            <person name="Preece J."/>
            <person name="Michelmore R."/>
        </authorList>
    </citation>
    <scope>NUCLEOTIDE SEQUENCE [LARGE SCALE GENOMIC DNA]</scope>
</reference>